<dbReference type="EMBL" id="REGN01007901">
    <property type="protein sequence ID" value="RNA04967.1"/>
    <property type="molecule type" value="Genomic_DNA"/>
</dbReference>
<dbReference type="OrthoDB" id="6780760at2759"/>
<dbReference type="Pfam" id="PF14529">
    <property type="entry name" value="Exo_endo_phos_2"/>
    <property type="match status" value="1"/>
</dbReference>
<dbReference type="GO" id="GO:0003964">
    <property type="term" value="F:RNA-directed DNA polymerase activity"/>
    <property type="evidence" value="ECO:0007669"/>
    <property type="project" value="UniProtKB-KW"/>
</dbReference>
<keyword evidence="3" id="KW-1185">Reference proteome</keyword>
<proteinExistence type="predicted"/>
<protein>
    <submittedName>
        <fullName evidence="2">RNA-directed DNA polymerase from mobile element jockey-like</fullName>
    </submittedName>
</protein>
<dbReference type="AlphaFoldDB" id="A0A3M7Q0I6"/>
<dbReference type="GO" id="GO:0007508">
    <property type="term" value="P:larval heart development"/>
    <property type="evidence" value="ECO:0007669"/>
    <property type="project" value="TreeGrafter"/>
</dbReference>
<evidence type="ECO:0000259" key="1">
    <source>
        <dbReference type="Pfam" id="PF14529"/>
    </source>
</evidence>
<dbReference type="PANTHER" id="PTHR33395:SF22">
    <property type="entry name" value="REVERSE TRANSCRIPTASE DOMAIN-CONTAINING PROTEIN"/>
    <property type="match status" value="1"/>
</dbReference>
<keyword evidence="2" id="KW-0808">Transferase</keyword>
<keyword evidence="2" id="KW-0695">RNA-directed DNA polymerase</keyword>
<dbReference type="InterPro" id="IPR005135">
    <property type="entry name" value="Endo/exonuclease/phosphatase"/>
</dbReference>
<dbReference type="GO" id="GO:0061343">
    <property type="term" value="P:cell adhesion involved in heart morphogenesis"/>
    <property type="evidence" value="ECO:0007669"/>
    <property type="project" value="TreeGrafter"/>
</dbReference>
<gene>
    <name evidence="2" type="ORF">BpHYR1_016627</name>
</gene>
<dbReference type="GO" id="GO:0031012">
    <property type="term" value="C:extracellular matrix"/>
    <property type="evidence" value="ECO:0007669"/>
    <property type="project" value="TreeGrafter"/>
</dbReference>
<evidence type="ECO:0000313" key="3">
    <source>
        <dbReference type="Proteomes" id="UP000276133"/>
    </source>
</evidence>
<name>A0A3M7Q0I6_BRAPC</name>
<feature type="non-terminal residue" evidence="2">
    <location>
        <position position="1"/>
    </location>
</feature>
<dbReference type="Proteomes" id="UP000276133">
    <property type="component" value="Unassembled WGS sequence"/>
</dbReference>
<reference evidence="2 3" key="1">
    <citation type="journal article" date="2018" name="Sci. Rep.">
        <title>Genomic signatures of local adaptation to the degree of environmental predictability in rotifers.</title>
        <authorList>
            <person name="Franch-Gras L."/>
            <person name="Hahn C."/>
            <person name="Garcia-Roger E.M."/>
            <person name="Carmona M.J."/>
            <person name="Serra M."/>
            <person name="Gomez A."/>
        </authorList>
    </citation>
    <scope>NUCLEOTIDE SEQUENCE [LARGE SCALE GENOMIC DNA]</scope>
    <source>
        <strain evidence="2">HYR1</strain>
    </source>
</reference>
<organism evidence="2 3">
    <name type="scientific">Brachionus plicatilis</name>
    <name type="common">Marine rotifer</name>
    <name type="synonym">Brachionus muelleri</name>
    <dbReference type="NCBI Taxonomy" id="10195"/>
    <lineage>
        <taxon>Eukaryota</taxon>
        <taxon>Metazoa</taxon>
        <taxon>Spiralia</taxon>
        <taxon>Gnathifera</taxon>
        <taxon>Rotifera</taxon>
        <taxon>Eurotatoria</taxon>
        <taxon>Monogononta</taxon>
        <taxon>Pseudotrocha</taxon>
        <taxon>Ploima</taxon>
        <taxon>Brachionidae</taxon>
        <taxon>Brachionus</taxon>
    </lineage>
</organism>
<evidence type="ECO:0000313" key="2">
    <source>
        <dbReference type="EMBL" id="RNA04967.1"/>
    </source>
</evidence>
<feature type="domain" description="Endonuclease/exonuclease/phosphatase" evidence="1">
    <location>
        <begin position="20"/>
        <end position="95"/>
    </location>
</feature>
<accession>A0A3M7Q0I6</accession>
<comment type="caution">
    <text evidence="2">The sequence shown here is derived from an EMBL/GenBank/DDBJ whole genome shotgun (WGS) entry which is preliminary data.</text>
</comment>
<keyword evidence="2" id="KW-0548">Nucleotidyltransferase</keyword>
<sequence>FSASVTNFEINKSIGFASSLCSQNTSCSLLVAGDFNFPDINWYHSGGVCKNKGRPSSLDFLDCLNKNYLTQHVLEPTFKDNILDLVLTDDPARIFRVSHGPPLGSTEKNCLHSSIGWSYELRSNTGASAFHFPRPVYSKGNYSLFNEKILDCRDRLSSVDPDSSYNLLFSVYASASCLAIPTRVRKTQLGSNPKWFNQSTNQGKVKISLPL</sequence>
<dbReference type="PANTHER" id="PTHR33395">
    <property type="entry name" value="TRANSCRIPTASE, PUTATIVE-RELATED-RELATED"/>
    <property type="match status" value="1"/>
</dbReference>